<dbReference type="RefSeq" id="WP_313719156.1">
    <property type="nucleotide sequence ID" value="NZ_CP134876.1"/>
</dbReference>
<dbReference type="Gene3D" id="3.90.220.20">
    <property type="entry name" value="DNA methylase specificity domains"/>
    <property type="match status" value="2"/>
</dbReference>
<evidence type="ECO:0000256" key="1">
    <source>
        <dbReference type="ARBA" id="ARBA00022747"/>
    </source>
</evidence>
<gene>
    <name evidence="3" type="ORF">RMN56_20680</name>
</gene>
<evidence type="ECO:0000313" key="3">
    <source>
        <dbReference type="EMBL" id="WNM37572.1"/>
    </source>
</evidence>
<keyword evidence="1" id="KW-0680">Restriction system</keyword>
<keyword evidence="2" id="KW-0238">DNA-binding</keyword>
<keyword evidence="3" id="KW-0540">Nuclease</keyword>
<dbReference type="EMBL" id="CP134876">
    <property type="protein sequence ID" value="WNM37572.1"/>
    <property type="molecule type" value="Genomic_DNA"/>
</dbReference>
<protein>
    <submittedName>
        <fullName evidence="3">Restriction endonuclease subunit S</fullName>
    </submittedName>
</protein>
<keyword evidence="3" id="KW-0378">Hydrolase</keyword>
<dbReference type="GO" id="GO:0004519">
    <property type="term" value="F:endonuclease activity"/>
    <property type="evidence" value="ECO:0007669"/>
    <property type="project" value="UniProtKB-KW"/>
</dbReference>
<dbReference type="InterPro" id="IPR044946">
    <property type="entry name" value="Restrct_endonuc_typeI_TRD_sf"/>
</dbReference>
<dbReference type="InterPro" id="IPR052021">
    <property type="entry name" value="Type-I_RS_S_subunit"/>
</dbReference>
<keyword evidence="3" id="KW-0255">Endonuclease</keyword>
<reference evidence="3 4" key="1">
    <citation type="submission" date="2023-09" db="EMBL/GenBank/DDBJ databases">
        <title>Micromonospora halotolerans DSM 45598 genome sequence.</title>
        <authorList>
            <person name="Mo P."/>
        </authorList>
    </citation>
    <scope>NUCLEOTIDE SEQUENCE [LARGE SCALE GENOMIC DNA]</scope>
    <source>
        <strain evidence="3 4">DSM 45598</strain>
    </source>
</reference>
<sequence>MSDWRQVSLSEVVTRVTTKNVDGTNEKVLTVSAEHGLIAQESFFTKKVASKDTSGYYVVAPGQFVYNKSTSKSAAYGTVARNLSDEPGIVSPLYFVFEAKDGAALPEYLELALNSDQFFGSLAGMLREGARAHGLLNVRLNEFYAATLTLAPAPTQERIVEVIGAVDDQITALDAEAGALTAVLRRRRADLITDGSVEAVRAEHAFDFSTGVRRTPDRATGPYMTPYLRSANVGYGTLDLSDVLEMNYHPAEREKFGLRYGDVLVSEGSASANAVGMPAMWRDELPAPVCTQMTLLRLRALDGVCIPEFVFHWSMWAYESRAFLDVAGGTNIKHISAKRAKGMAVHLPSLDRQREMAVELDAMESALQATRTEASRLREVRAALLSGLLDRTIDIEAAELEA</sequence>
<dbReference type="SUPFAM" id="SSF116734">
    <property type="entry name" value="DNA methylase specificity domain"/>
    <property type="match status" value="2"/>
</dbReference>
<name>A0ABY9ZRP3_9ACTN</name>
<evidence type="ECO:0000256" key="2">
    <source>
        <dbReference type="ARBA" id="ARBA00023125"/>
    </source>
</evidence>
<dbReference type="PANTHER" id="PTHR30408">
    <property type="entry name" value="TYPE-1 RESTRICTION ENZYME ECOKI SPECIFICITY PROTEIN"/>
    <property type="match status" value="1"/>
</dbReference>
<dbReference type="PANTHER" id="PTHR30408:SF12">
    <property type="entry name" value="TYPE I RESTRICTION ENZYME MJAVIII SPECIFICITY SUBUNIT"/>
    <property type="match status" value="1"/>
</dbReference>
<dbReference type="Proteomes" id="UP001303001">
    <property type="component" value="Chromosome"/>
</dbReference>
<accession>A0ABY9ZRP3</accession>
<proteinExistence type="predicted"/>
<keyword evidence="4" id="KW-1185">Reference proteome</keyword>
<organism evidence="3 4">
    <name type="scientific">Micromonospora halotolerans</name>
    <dbReference type="NCBI Taxonomy" id="709879"/>
    <lineage>
        <taxon>Bacteria</taxon>
        <taxon>Bacillati</taxon>
        <taxon>Actinomycetota</taxon>
        <taxon>Actinomycetes</taxon>
        <taxon>Micromonosporales</taxon>
        <taxon>Micromonosporaceae</taxon>
        <taxon>Micromonospora</taxon>
    </lineage>
</organism>
<evidence type="ECO:0000313" key="4">
    <source>
        <dbReference type="Proteomes" id="UP001303001"/>
    </source>
</evidence>